<evidence type="ECO:0000256" key="5">
    <source>
        <dbReference type="SAM" id="SignalP"/>
    </source>
</evidence>
<dbReference type="PANTHER" id="PTHR35089">
    <property type="entry name" value="CHAPERONE PROTEIN SKP"/>
    <property type="match status" value="1"/>
</dbReference>
<evidence type="ECO:0000256" key="1">
    <source>
        <dbReference type="ARBA" id="ARBA00009091"/>
    </source>
</evidence>
<evidence type="ECO:0000256" key="3">
    <source>
        <dbReference type="SAM" id="Coils"/>
    </source>
</evidence>
<sequence>MKKHFLILFLLATIPGALNAQSRGVRIGYIDMEYILEKVPNYAEANNQLELKAQKWKQDAEVKRNEINKLKENLKTERVLLTKELIEEREEEISFLETDLLDFQQKRFGSTGDLMTQKAVLVKPIQDQVFTIVQDIATAKKYDFIFDKSSDLTMLFSAQQHNISDQVVRQLVRAEKREQLSSKQLKEEAEQERKQDLIDSNPELSERQKLNEEKKTAREKLIEERKLAADAKKQEYAERRAKLLEEREAKRNAAKDGKTAEPKEGAKGEDIKTSTEEKTSNAAANIEEKKAAAEQARENAAIERQKKLDERKAALEEKRKRILEEREAAKKEKEEKKNNPATTTPPAGEN</sequence>
<feature type="chain" id="PRO_5046872065" evidence="5">
    <location>
        <begin position="21"/>
        <end position="350"/>
    </location>
</feature>
<feature type="compositionally biased region" description="Basic and acidic residues" evidence="4">
    <location>
        <begin position="247"/>
        <end position="279"/>
    </location>
</feature>
<evidence type="ECO:0000256" key="2">
    <source>
        <dbReference type="ARBA" id="ARBA00022729"/>
    </source>
</evidence>
<dbReference type="InterPro" id="IPR005632">
    <property type="entry name" value="Chaperone_Skp"/>
</dbReference>
<comment type="similarity">
    <text evidence="1">Belongs to the Skp family.</text>
</comment>
<feature type="signal peptide" evidence="5">
    <location>
        <begin position="1"/>
        <end position="20"/>
    </location>
</feature>
<comment type="caution">
    <text evidence="6">The sequence shown here is derived from an EMBL/GenBank/DDBJ whole genome shotgun (WGS) entry which is preliminary data.</text>
</comment>
<accession>A0ABW1PSV4</accession>
<evidence type="ECO:0000256" key="4">
    <source>
        <dbReference type="SAM" id="MobiDB-lite"/>
    </source>
</evidence>
<dbReference type="Gene3D" id="3.30.910.20">
    <property type="entry name" value="Skp domain"/>
    <property type="match status" value="1"/>
</dbReference>
<dbReference type="SMART" id="SM00935">
    <property type="entry name" value="OmpH"/>
    <property type="match status" value="1"/>
</dbReference>
<feature type="compositionally biased region" description="Basic and acidic residues" evidence="4">
    <location>
        <begin position="286"/>
        <end position="338"/>
    </location>
</feature>
<feature type="region of interest" description="Disordered" evidence="4">
    <location>
        <begin position="179"/>
        <end position="212"/>
    </location>
</feature>
<keyword evidence="7" id="KW-1185">Reference proteome</keyword>
<protein>
    <submittedName>
        <fullName evidence="6">OmpH family outer membrane protein</fullName>
    </submittedName>
</protein>
<reference evidence="7" key="1">
    <citation type="journal article" date="2019" name="Int. J. Syst. Evol. Microbiol.">
        <title>The Global Catalogue of Microorganisms (GCM) 10K type strain sequencing project: providing services to taxonomists for standard genome sequencing and annotation.</title>
        <authorList>
            <consortium name="The Broad Institute Genomics Platform"/>
            <consortium name="The Broad Institute Genome Sequencing Center for Infectious Disease"/>
            <person name="Wu L."/>
            <person name="Ma J."/>
        </authorList>
    </citation>
    <scope>NUCLEOTIDE SEQUENCE [LARGE SCALE GENOMIC DNA]</scope>
    <source>
        <strain evidence="7">CCUG 49679</strain>
    </source>
</reference>
<dbReference type="EMBL" id="JBHSQB010000020">
    <property type="protein sequence ID" value="MFC6098191.1"/>
    <property type="molecule type" value="Genomic_DNA"/>
</dbReference>
<dbReference type="Proteomes" id="UP001596287">
    <property type="component" value="Unassembled WGS sequence"/>
</dbReference>
<name>A0ABW1PSV4_9FLAO</name>
<dbReference type="SUPFAM" id="SSF111384">
    <property type="entry name" value="OmpH-like"/>
    <property type="match status" value="1"/>
</dbReference>
<feature type="region of interest" description="Disordered" evidence="4">
    <location>
        <begin position="247"/>
        <end position="350"/>
    </location>
</feature>
<evidence type="ECO:0000313" key="6">
    <source>
        <dbReference type="EMBL" id="MFC6098191.1"/>
    </source>
</evidence>
<dbReference type="PANTHER" id="PTHR35089:SF1">
    <property type="entry name" value="CHAPERONE PROTEIN SKP"/>
    <property type="match status" value="1"/>
</dbReference>
<keyword evidence="2 5" id="KW-0732">Signal</keyword>
<keyword evidence="3" id="KW-0175">Coiled coil</keyword>
<proteinExistence type="inferred from homology"/>
<feature type="compositionally biased region" description="Basic and acidic residues" evidence="4">
    <location>
        <begin position="179"/>
        <end position="197"/>
    </location>
</feature>
<dbReference type="InterPro" id="IPR024930">
    <property type="entry name" value="Skp_dom_sf"/>
</dbReference>
<feature type="compositionally biased region" description="Polar residues" evidence="4">
    <location>
        <begin position="339"/>
        <end position="350"/>
    </location>
</feature>
<feature type="coiled-coil region" evidence="3">
    <location>
        <begin position="46"/>
        <end position="106"/>
    </location>
</feature>
<dbReference type="Pfam" id="PF03938">
    <property type="entry name" value="OmpH"/>
    <property type="match status" value="1"/>
</dbReference>
<dbReference type="RefSeq" id="WP_379793190.1">
    <property type="nucleotide sequence ID" value="NZ_JBHSQB010000020.1"/>
</dbReference>
<gene>
    <name evidence="6" type="ORF">ACFPVY_16180</name>
</gene>
<organism evidence="6 7">
    <name type="scientific">Flavobacterium qiangtangense</name>
    <dbReference type="NCBI Taxonomy" id="1442595"/>
    <lineage>
        <taxon>Bacteria</taxon>
        <taxon>Pseudomonadati</taxon>
        <taxon>Bacteroidota</taxon>
        <taxon>Flavobacteriia</taxon>
        <taxon>Flavobacteriales</taxon>
        <taxon>Flavobacteriaceae</taxon>
        <taxon>Flavobacterium</taxon>
    </lineage>
</organism>
<evidence type="ECO:0000313" key="7">
    <source>
        <dbReference type="Proteomes" id="UP001596287"/>
    </source>
</evidence>